<organism evidence="1 2">
    <name type="scientific">Mediterraneibacter hominis</name>
    <dbReference type="NCBI Taxonomy" id="2763054"/>
    <lineage>
        <taxon>Bacteria</taxon>
        <taxon>Bacillati</taxon>
        <taxon>Bacillota</taxon>
        <taxon>Clostridia</taxon>
        <taxon>Lachnospirales</taxon>
        <taxon>Lachnospiraceae</taxon>
        <taxon>Mediterraneibacter</taxon>
    </lineage>
</organism>
<dbReference type="RefSeq" id="WP_186876405.1">
    <property type="nucleotide sequence ID" value="NZ_JACOPF010000002.1"/>
</dbReference>
<gene>
    <name evidence="1" type="ORF">H8S37_12585</name>
</gene>
<reference evidence="1" key="1">
    <citation type="submission" date="2020-08" db="EMBL/GenBank/DDBJ databases">
        <title>Genome public.</title>
        <authorList>
            <person name="Liu C."/>
            <person name="Sun Q."/>
        </authorList>
    </citation>
    <scope>NUCLEOTIDE SEQUENCE</scope>
    <source>
        <strain evidence="1">NSJ-55</strain>
    </source>
</reference>
<accession>A0A923LKT0</accession>
<name>A0A923LKT0_9FIRM</name>
<comment type="caution">
    <text evidence="1">The sequence shown here is derived from an EMBL/GenBank/DDBJ whole genome shotgun (WGS) entry which is preliminary data.</text>
</comment>
<evidence type="ECO:0000313" key="1">
    <source>
        <dbReference type="EMBL" id="MBC5689754.1"/>
    </source>
</evidence>
<evidence type="ECO:0000313" key="2">
    <source>
        <dbReference type="Proteomes" id="UP000652477"/>
    </source>
</evidence>
<dbReference type="AlphaFoldDB" id="A0A923LKT0"/>
<sequence length="67" mass="7930">MDCKTWLREYLADGLLHLCDEVRQAAKKAGYSRGELKQARKKLDVKTFHQFDELGDTGNHFWYLEVR</sequence>
<dbReference type="EMBL" id="JACOPF010000002">
    <property type="protein sequence ID" value="MBC5689754.1"/>
    <property type="molecule type" value="Genomic_DNA"/>
</dbReference>
<protein>
    <submittedName>
        <fullName evidence="1">Uncharacterized protein</fullName>
    </submittedName>
</protein>
<proteinExistence type="predicted"/>
<keyword evidence="2" id="KW-1185">Reference proteome</keyword>
<dbReference type="Proteomes" id="UP000652477">
    <property type="component" value="Unassembled WGS sequence"/>
</dbReference>